<protein>
    <recommendedName>
        <fullName evidence="2">histidine kinase</fullName>
        <ecNumber evidence="2">2.7.13.3</ecNumber>
    </recommendedName>
</protein>
<evidence type="ECO:0000256" key="4">
    <source>
        <dbReference type="ARBA" id="ARBA00022679"/>
    </source>
</evidence>
<evidence type="ECO:0000256" key="5">
    <source>
        <dbReference type="ARBA" id="ARBA00022777"/>
    </source>
</evidence>
<comment type="catalytic activity">
    <reaction evidence="1">
        <text>ATP + protein L-histidine = ADP + protein N-phospho-L-histidine.</text>
        <dbReference type="EC" id="2.7.13.3"/>
    </reaction>
</comment>
<reference evidence="9 10" key="1">
    <citation type="journal article" date="2023" name="PLoS ONE">
        <title>Complete genome assembly of Hawai'i environmental nontuberculous mycobacteria reveals unexpected co-isolation with methylobacteria.</title>
        <authorList>
            <person name="Hendrix J."/>
            <person name="Epperson L.E."/>
            <person name="Tong E.I."/>
            <person name="Chan Y.L."/>
            <person name="Hasan N.A."/>
            <person name="Dawrs S.N."/>
            <person name="Norton G.J."/>
            <person name="Virdi R."/>
            <person name="Crooks J.L."/>
            <person name="Chan E.D."/>
            <person name="Honda J.R."/>
            <person name="Strong M."/>
        </authorList>
    </citation>
    <scope>NUCLEOTIDE SEQUENCE [LARGE SCALE GENOMIC DNA]</scope>
    <source>
        <strain evidence="9 10">NJH_HI01</strain>
    </source>
</reference>
<dbReference type="PROSITE" id="PS50113">
    <property type="entry name" value="PAC"/>
    <property type="match status" value="2"/>
</dbReference>
<dbReference type="CDD" id="cd00082">
    <property type="entry name" value="HisKA"/>
    <property type="match status" value="1"/>
</dbReference>
<dbReference type="Gene3D" id="1.10.287.130">
    <property type="match status" value="1"/>
</dbReference>
<evidence type="ECO:0000256" key="2">
    <source>
        <dbReference type="ARBA" id="ARBA00012438"/>
    </source>
</evidence>
<dbReference type="EMBL" id="JAQYXL010000001">
    <property type="protein sequence ID" value="MEN3227318.1"/>
    <property type="molecule type" value="Genomic_DNA"/>
</dbReference>
<feature type="domain" description="PAS" evidence="7">
    <location>
        <begin position="145"/>
        <end position="215"/>
    </location>
</feature>
<keyword evidence="5" id="KW-0418">Kinase</keyword>
<evidence type="ECO:0000256" key="3">
    <source>
        <dbReference type="ARBA" id="ARBA00022553"/>
    </source>
</evidence>
<dbReference type="Pfam" id="PF02518">
    <property type="entry name" value="HATPase_c"/>
    <property type="match status" value="1"/>
</dbReference>
<dbReference type="InterPro" id="IPR035965">
    <property type="entry name" value="PAS-like_dom_sf"/>
</dbReference>
<dbReference type="NCBIfam" id="TIGR00229">
    <property type="entry name" value="sensory_box"/>
    <property type="match status" value="1"/>
</dbReference>
<dbReference type="PRINTS" id="PR00344">
    <property type="entry name" value="BCTRLSENSOR"/>
</dbReference>
<dbReference type="Gene3D" id="3.30.565.10">
    <property type="entry name" value="Histidine kinase-like ATPase, C-terminal domain"/>
    <property type="match status" value="1"/>
</dbReference>
<evidence type="ECO:0000313" key="9">
    <source>
        <dbReference type="EMBL" id="MEN3227318.1"/>
    </source>
</evidence>
<gene>
    <name evidence="9" type="ORF">PUR21_06630</name>
</gene>
<dbReference type="SMART" id="SM00091">
    <property type="entry name" value="PAS"/>
    <property type="match status" value="2"/>
</dbReference>
<dbReference type="SMART" id="SM00387">
    <property type="entry name" value="HATPase_c"/>
    <property type="match status" value="1"/>
</dbReference>
<feature type="domain" description="Histidine kinase" evidence="6">
    <location>
        <begin position="292"/>
        <end position="508"/>
    </location>
</feature>
<dbReference type="EC" id="2.7.13.3" evidence="2"/>
<dbReference type="SMART" id="SM00388">
    <property type="entry name" value="HisKA"/>
    <property type="match status" value="1"/>
</dbReference>
<dbReference type="Pfam" id="PF08447">
    <property type="entry name" value="PAS_3"/>
    <property type="match status" value="1"/>
</dbReference>
<dbReference type="Proteomes" id="UP001404845">
    <property type="component" value="Unassembled WGS sequence"/>
</dbReference>
<name>A0ABU9Z7R7_9HYPH</name>
<dbReference type="InterPro" id="IPR003661">
    <property type="entry name" value="HisK_dim/P_dom"/>
</dbReference>
<dbReference type="Pfam" id="PF00512">
    <property type="entry name" value="HisKA"/>
    <property type="match status" value="1"/>
</dbReference>
<evidence type="ECO:0000259" key="8">
    <source>
        <dbReference type="PROSITE" id="PS50113"/>
    </source>
</evidence>
<feature type="domain" description="PAC" evidence="8">
    <location>
        <begin position="213"/>
        <end position="272"/>
    </location>
</feature>
<dbReference type="InterPro" id="IPR036097">
    <property type="entry name" value="HisK_dim/P_sf"/>
</dbReference>
<evidence type="ECO:0000256" key="1">
    <source>
        <dbReference type="ARBA" id="ARBA00000085"/>
    </source>
</evidence>
<dbReference type="SUPFAM" id="SSF47384">
    <property type="entry name" value="Homodimeric domain of signal transducing histidine kinase"/>
    <property type="match status" value="1"/>
</dbReference>
<dbReference type="PANTHER" id="PTHR43304">
    <property type="entry name" value="PHYTOCHROME-LIKE PROTEIN CPH1"/>
    <property type="match status" value="1"/>
</dbReference>
<organism evidence="9 10">
    <name type="scientific">Methylorubrum rhodesianum</name>
    <dbReference type="NCBI Taxonomy" id="29427"/>
    <lineage>
        <taxon>Bacteria</taxon>
        <taxon>Pseudomonadati</taxon>
        <taxon>Pseudomonadota</taxon>
        <taxon>Alphaproteobacteria</taxon>
        <taxon>Hyphomicrobiales</taxon>
        <taxon>Methylobacteriaceae</taxon>
        <taxon>Methylorubrum</taxon>
    </lineage>
</organism>
<dbReference type="InterPro" id="IPR003594">
    <property type="entry name" value="HATPase_dom"/>
</dbReference>
<keyword evidence="4" id="KW-0808">Transferase</keyword>
<sequence length="516" mass="56852">MMKPDDSSRLLAADEDFRAEELRLTLDEAGICSWALDIPTGRVTISPTCIRLFGVPPNGLATFGAIQERVHPGDRAARADAIRDAMERGGSYEVDYRAVHPDGSIRWLRSRGQVQDGPDGRPSRHRGVIFSIHEQRQADEELRAREAHLRSILETIPDAMVVIDEQARIKSFSAAAERQFGYAPDEVEGRNVSLLMPEPYRTQHDAYMARYLETGERRIIGIGRVVVGRRKDGSTFPMELSVGEMRSGGERYFTGFIRDLTERRNTETRLQELQSELVHMSRFTALGEMASTLAHEINQPLTAIASYLKGCRRILGRMEGAEVPLLADAVNQAAEQALRAGQVIRHLREFVARGESERHIEGLPKLIEEASALALVGAREKGVHVRFDLDPDAPLVLADRIQVQQVLLNLIRNAIEAMQGAPRRELVVATKALPADALVEVSVADTGSGLAPEVASQLFQPFVTTKASGMGVGLSICRTIVEAHGGKILAEPGPAGGTTFRFTLRTFDRKELAHAH</sequence>
<dbReference type="InterPro" id="IPR052162">
    <property type="entry name" value="Sensor_kinase/Photoreceptor"/>
</dbReference>
<dbReference type="Gene3D" id="6.10.250.2580">
    <property type="match status" value="1"/>
</dbReference>
<dbReference type="InterPro" id="IPR000700">
    <property type="entry name" value="PAS-assoc_C"/>
</dbReference>
<dbReference type="Pfam" id="PF00989">
    <property type="entry name" value="PAS"/>
    <property type="match status" value="1"/>
</dbReference>
<feature type="domain" description="PAS" evidence="7">
    <location>
        <begin position="18"/>
        <end position="89"/>
    </location>
</feature>
<dbReference type="CDD" id="cd00130">
    <property type="entry name" value="PAS"/>
    <property type="match status" value="2"/>
</dbReference>
<keyword evidence="3" id="KW-0597">Phosphoprotein</keyword>
<dbReference type="SMART" id="SM00086">
    <property type="entry name" value="PAC"/>
    <property type="match status" value="2"/>
</dbReference>
<dbReference type="InterPro" id="IPR013767">
    <property type="entry name" value="PAS_fold"/>
</dbReference>
<dbReference type="PROSITE" id="PS50109">
    <property type="entry name" value="HIS_KIN"/>
    <property type="match status" value="1"/>
</dbReference>
<dbReference type="InterPro" id="IPR005467">
    <property type="entry name" value="His_kinase_dom"/>
</dbReference>
<dbReference type="InterPro" id="IPR004358">
    <property type="entry name" value="Sig_transdc_His_kin-like_C"/>
</dbReference>
<dbReference type="InterPro" id="IPR001610">
    <property type="entry name" value="PAC"/>
</dbReference>
<dbReference type="Gene3D" id="2.10.70.100">
    <property type="match status" value="1"/>
</dbReference>
<dbReference type="InterPro" id="IPR013655">
    <property type="entry name" value="PAS_fold_3"/>
</dbReference>
<dbReference type="SUPFAM" id="SSF55785">
    <property type="entry name" value="PYP-like sensor domain (PAS domain)"/>
    <property type="match status" value="2"/>
</dbReference>
<accession>A0ABU9Z7R7</accession>
<dbReference type="InterPro" id="IPR000014">
    <property type="entry name" value="PAS"/>
</dbReference>
<dbReference type="PROSITE" id="PS50112">
    <property type="entry name" value="PAS"/>
    <property type="match status" value="2"/>
</dbReference>
<keyword evidence="10" id="KW-1185">Reference proteome</keyword>
<comment type="caution">
    <text evidence="9">The sequence shown here is derived from an EMBL/GenBank/DDBJ whole genome shotgun (WGS) entry which is preliminary data.</text>
</comment>
<proteinExistence type="predicted"/>
<dbReference type="RefSeq" id="WP_200671133.1">
    <property type="nucleotide sequence ID" value="NZ_JACWCW010000046.1"/>
</dbReference>
<evidence type="ECO:0000259" key="6">
    <source>
        <dbReference type="PROSITE" id="PS50109"/>
    </source>
</evidence>
<dbReference type="Gene3D" id="3.30.450.20">
    <property type="entry name" value="PAS domain"/>
    <property type="match status" value="2"/>
</dbReference>
<evidence type="ECO:0000313" key="10">
    <source>
        <dbReference type="Proteomes" id="UP001404845"/>
    </source>
</evidence>
<dbReference type="InterPro" id="IPR036890">
    <property type="entry name" value="HATPase_C_sf"/>
</dbReference>
<feature type="domain" description="PAC" evidence="8">
    <location>
        <begin position="92"/>
        <end position="144"/>
    </location>
</feature>
<evidence type="ECO:0000259" key="7">
    <source>
        <dbReference type="PROSITE" id="PS50112"/>
    </source>
</evidence>
<dbReference type="SUPFAM" id="SSF55874">
    <property type="entry name" value="ATPase domain of HSP90 chaperone/DNA topoisomerase II/histidine kinase"/>
    <property type="match status" value="1"/>
</dbReference>
<dbReference type="PANTHER" id="PTHR43304:SF1">
    <property type="entry name" value="PAC DOMAIN-CONTAINING PROTEIN"/>
    <property type="match status" value="1"/>
</dbReference>